<gene>
    <name evidence="2" type="ORF">NEZAVI_LOCUS10007</name>
</gene>
<proteinExistence type="predicted"/>
<sequence>MLHLREDRCLRSVDSRAVSFPLAPGSWRLRLDPPGIYFGWKDTVSNSGTLDLLYEKTIRNNMNRAGPREKVSSGKAGNPTGHIRAEKRQLYDRLIGNYFEGAPSLNTKLESITPKAPRDKTLRDFVVPRWRDKLWQPGHGASLIGNWRTISSR</sequence>
<feature type="region of interest" description="Disordered" evidence="1">
    <location>
        <begin position="64"/>
        <end position="83"/>
    </location>
</feature>
<evidence type="ECO:0000256" key="1">
    <source>
        <dbReference type="SAM" id="MobiDB-lite"/>
    </source>
</evidence>
<dbReference type="AlphaFoldDB" id="A0A9P0MQ38"/>
<evidence type="ECO:0000313" key="2">
    <source>
        <dbReference type="EMBL" id="CAH1400854.1"/>
    </source>
</evidence>
<dbReference type="Proteomes" id="UP001152798">
    <property type="component" value="Chromosome 5"/>
</dbReference>
<name>A0A9P0MQ38_NEZVI</name>
<keyword evidence="3" id="KW-1185">Reference proteome</keyword>
<reference evidence="2" key="1">
    <citation type="submission" date="2022-01" db="EMBL/GenBank/DDBJ databases">
        <authorList>
            <person name="King R."/>
        </authorList>
    </citation>
    <scope>NUCLEOTIDE SEQUENCE</scope>
</reference>
<dbReference type="EMBL" id="OV725081">
    <property type="protein sequence ID" value="CAH1400854.1"/>
    <property type="molecule type" value="Genomic_DNA"/>
</dbReference>
<evidence type="ECO:0000313" key="3">
    <source>
        <dbReference type="Proteomes" id="UP001152798"/>
    </source>
</evidence>
<protein>
    <submittedName>
        <fullName evidence="2">Uncharacterized protein</fullName>
    </submittedName>
</protein>
<accession>A0A9P0MQ38</accession>
<organism evidence="2 3">
    <name type="scientific">Nezara viridula</name>
    <name type="common">Southern green stink bug</name>
    <name type="synonym">Cimex viridulus</name>
    <dbReference type="NCBI Taxonomy" id="85310"/>
    <lineage>
        <taxon>Eukaryota</taxon>
        <taxon>Metazoa</taxon>
        <taxon>Ecdysozoa</taxon>
        <taxon>Arthropoda</taxon>
        <taxon>Hexapoda</taxon>
        <taxon>Insecta</taxon>
        <taxon>Pterygota</taxon>
        <taxon>Neoptera</taxon>
        <taxon>Paraneoptera</taxon>
        <taxon>Hemiptera</taxon>
        <taxon>Heteroptera</taxon>
        <taxon>Panheteroptera</taxon>
        <taxon>Pentatomomorpha</taxon>
        <taxon>Pentatomoidea</taxon>
        <taxon>Pentatomidae</taxon>
        <taxon>Pentatominae</taxon>
        <taxon>Nezara</taxon>
    </lineage>
</organism>